<keyword evidence="2" id="KW-1185">Reference proteome</keyword>
<name>A0A931E4Z4_9BACT</name>
<gene>
    <name evidence="1" type="ORF">I5907_05135</name>
</gene>
<dbReference type="AlphaFoldDB" id="A0A931E4Z4"/>
<dbReference type="RefSeq" id="WP_196989649.1">
    <property type="nucleotide sequence ID" value="NZ_JADWYR010000001.1"/>
</dbReference>
<reference evidence="1" key="1">
    <citation type="submission" date="2020-11" db="EMBL/GenBank/DDBJ databases">
        <title>Bacterial whole genome sequence for Panacibacter sp. DH6.</title>
        <authorList>
            <person name="Le V."/>
            <person name="Ko S."/>
            <person name="Ahn C.-Y."/>
            <person name="Oh H.-M."/>
        </authorList>
    </citation>
    <scope>NUCLEOTIDE SEQUENCE</scope>
    <source>
        <strain evidence="1">DH6</strain>
    </source>
</reference>
<dbReference type="EMBL" id="JADWYR010000001">
    <property type="protein sequence ID" value="MBG9375606.1"/>
    <property type="molecule type" value="Genomic_DNA"/>
</dbReference>
<accession>A0A931E4Z4</accession>
<dbReference type="Proteomes" id="UP000628448">
    <property type="component" value="Unassembled WGS sequence"/>
</dbReference>
<organism evidence="1 2">
    <name type="scientific">Panacibacter microcysteis</name>
    <dbReference type="NCBI Taxonomy" id="2793269"/>
    <lineage>
        <taxon>Bacteria</taxon>
        <taxon>Pseudomonadati</taxon>
        <taxon>Bacteroidota</taxon>
        <taxon>Chitinophagia</taxon>
        <taxon>Chitinophagales</taxon>
        <taxon>Chitinophagaceae</taxon>
        <taxon>Panacibacter</taxon>
    </lineage>
</organism>
<comment type="caution">
    <text evidence="1">The sequence shown here is derived from an EMBL/GenBank/DDBJ whole genome shotgun (WGS) entry which is preliminary data.</text>
</comment>
<evidence type="ECO:0000313" key="1">
    <source>
        <dbReference type="EMBL" id="MBG9375606.1"/>
    </source>
</evidence>
<sequence length="63" mass="7298">MTRNKKEKLSDNVQQNFNQSKEIAYWANKYNLSVEEFQRLFKEAGFSIARLLGSGVLNNRMAA</sequence>
<evidence type="ECO:0008006" key="3">
    <source>
        <dbReference type="Google" id="ProtNLM"/>
    </source>
</evidence>
<evidence type="ECO:0000313" key="2">
    <source>
        <dbReference type="Proteomes" id="UP000628448"/>
    </source>
</evidence>
<proteinExistence type="predicted"/>
<protein>
    <recommendedName>
        <fullName evidence="3">DUF3606 domain-containing protein</fullName>
    </recommendedName>
</protein>